<accession>A0A1Y1X0D3</accession>
<organism evidence="3 4">
    <name type="scientific">Anaeromyces robustus</name>
    <dbReference type="NCBI Taxonomy" id="1754192"/>
    <lineage>
        <taxon>Eukaryota</taxon>
        <taxon>Fungi</taxon>
        <taxon>Fungi incertae sedis</taxon>
        <taxon>Chytridiomycota</taxon>
        <taxon>Chytridiomycota incertae sedis</taxon>
        <taxon>Neocallimastigomycetes</taxon>
        <taxon>Neocallimastigales</taxon>
        <taxon>Neocallimastigaceae</taxon>
        <taxon>Anaeromyces</taxon>
    </lineage>
</organism>
<gene>
    <name evidence="3" type="ORF">BCR32DRAFT_246539</name>
</gene>
<feature type="domain" description="Cytosolic carboxypeptidase N-terminal" evidence="2">
    <location>
        <begin position="126"/>
        <end position="170"/>
    </location>
</feature>
<dbReference type="InterPro" id="IPR040626">
    <property type="entry name" value="Pepdidase_M14_N"/>
</dbReference>
<keyword evidence="4" id="KW-1185">Reference proteome</keyword>
<evidence type="ECO:0000256" key="1">
    <source>
        <dbReference type="ARBA" id="ARBA00001947"/>
    </source>
</evidence>
<dbReference type="OrthoDB" id="10253041at2759"/>
<evidence type="ECO:0000313" key="3">
    <source>
        <dbReference type="EMBL" id="ORX79240.1"/>
    </source>
</evidence>
<comment type="caution">
    <text evidence="3">The sequence shown here is derived from an EMBL/GenBank/DDBJ whole genome shotgun (WGS) entry which is preliminary data.</text>
</comment>
<dbReference type="Pfam" id="PF18027">
    <property type="entry name" value="Pepdidase_M14_N"/>
    <property type="match status" value="1"/>
</dbReference>
<evidence type="ECO:0000313" key="4">
    <source>
        <dbReference type="Proteomes" id="UP000193944"/>
    </source>
</evidence>
<name>A0A1Y1X0D3_9FUNG</name>
<comment type="cofactor">
    <cofactor evidence="1">
        <name>Zn(2+)</name>
        <dbReference type="ChEBI" id="CHEBI:29105"/>
    </cofactor>
</comment>
<dbReference type="PANTHER" id="PTHR12756:SF11">
    <property type="entry name" value="CYTOSOLIC CARBOXYPEPTIDASE 1"/>
    <property type="match status" value="1"/>
</dbReference>
<proteinExistence type="predicted"/>
<dbReference type="Gene3D" id="2.60.40.3120">
    <property type="match status" value="1"/>
</dbReference>
<protein>
    <recommendedName>
        <fullName evidence="2">Cytosolic carboxypeptidase N-terminal domain-containing protein</fullName>
    </recommendedName>
</protein>
<reference evidence="3 4" key="2">
    <citation type="submission" date="2016-08" db="EMBL/GenBank/DDBJ databases">
        <title>Pervasive Adenine N6-methylation of Active Genes in Fungi.</title>
        <authorList>
            <consortium name="DOE Joint Genome Institute"/>
            <person name="Mondo S.J."/>
            <person name="Dannebaum R.O."/>
            <person name="Kuo R.C."/>
            <person name="Labutti K."/>
            <person name="Haridas S."/>
            <person name="Kuo A."/>
            <person name="Salamov A."/>
            <person name="Ahrendt S.R."/>
            <person name="Lipzen A."/>
            <person name="Sullivan W."/>
            <person name="Andreopoulos W.B."/>
            <person name="Clum A."/>
            <person name="Lindquist E."/>
            <person name="Daum C."/>
            <person name="Ramamoorthy G.K."/>
            <person name="Gryganskyi A."/>
            <person name="Culley D."/>
            <person name="Magnuson J.K."/>
            <person name="James T.Y."/>
            <person name="O'Malley M.A."/>
            <person name="Stajich J.E."/>
            <person name="Spatafora J.W."/>
            <person name="Visel A."/>
            <person name="Grigoriev I.V."/>
        </authorList>
    </citation>
    <scope>NUCLEOTIDE SEQUENCE [LARGE SCALE GENOMIC DNA]</scope>
    <source>
        <strain evidence="3 4">S4</strain>
    </source>
</reference>
<sequence length="170" mass="19551">MLYTIHKEKENGDTSFNKEKKNLSQFFPEIYQHSIFTENELQSSQSSLLSTSSNFPINTIKTLGNTVTDISEPLLKKNVGSIRYILLNEINKYISPEKRLGNLLVYDKCNESIAKSFATEPNILKFDSNFESGNLELAVKICDNEYDLYLQSDINVEKGQHNQWFFFSVS</sequence>
<reference evidence="3 4" key="1">
    <citation type="submission" date="2016-08" db="EMBL/GenBank/DDBJ databases">
        <title>A Parts List for Fungal Cellulosomes Revealed by Comparative Genomics.</title>
        <authorList>
            <consortium name="DOE Joint Genome Institute"/>
            <person name="Haitjema C.H."/>
            <person name="Gilmore S.P."/>
            <person name="Henske J.K."/>
            <person name="Solomon K.V."/>
            <person name="De Groot R."/>
            <person name="Kuo A."/>
            <person name="Mondo S.J."/>
            <person name="Salamov A.A."/>
            <person name="Labutti K."/>
            <person name="Zhao Z."/>
            <person name="Chiniquy J."/>
            <person name="Barry K."/>
            <person name="Brewer H.M."/>
            <person name="Purvine S.O."/>
            <person name="Wright A.T."/>
            <person name="Boxma B."/>
            <person name="Van Alen T."/>
            <person name="Hackstein J.H."/>
            <person name="Baker S.E."/>
            <person name="Grigoriev I.V."/>
            <person name="O'Malley M.A."/>
        </authorList>
    </citation>
    <scope>NUCLEOTIDE SEQUENCE [LARGE SCALE GENOMIC DNA]</scope>
    <source>
        <strain evidence="3 4">S4</strain>
    </source>
</reference>
<dbReference type="AlphaFoldDB" id="A0A1Y1X0D3"/>
<dbReference type="PANTHER" id="PTHR12756">
    <property type="entry name" value="CYTOSOLIC CARBOXYPEPTIDASE"/>
    <property type="match status" value="1"/>
</dbReference>
<dbReference type="EMBL" id="MCFG01000182">
    <property type="protein sequence ID" value="ORX79240.1"/>
    <property type="molecule type" value="Genomic_DNA"/>
</dbReference>
<evidence type="ECO:0000259" key="2">
    <source>
        <dbReference type="Pfam" id="PF18027"/>
    </source>
</evidence>
<dbReference type="STRING" id="1754192.A0A1Y1X0D3"/>
<dbReference type="Proteomes" id="UP000193944">
    <property type="component" value="Unassembled WGS sequence"/>
</dbReference>
<dbReference type="InterPro" id="IPR050821">
    <property type="entry name" value="Cytosolic_carboxypeptidase"/>
</dbReference>